<dbReference type="InterPro" id="IPR020070">
    <property type="entry name" value="Ribosomal_bL9_N"/>
</dbReference>
<dbReference type="InterPro" id="IPR036791">
    <property type="entry name" value="Ribosomal_bL9_C_sf"/>
</dbReference>
<keyword evidence="11" id="KW-1185">Reference proteome</keyword>
<keyword evidence="8" id="KW-0175">Coiled coil</keyword>
<name>A0A0X9VZR8_9GAMM</name>
<dbReference type="RefSeq" id="WP_066283983.1">
    <property type="nucleotide sequence ID" value="NZ_CP013920.1"/>
</dbReference>
<evidence type="ECO:0000256" key="7">
    <source>
        <dbReference type="HAMAP-Rule" id="MF_00503"/>
    </source>
</evidence>
<dbReference type="STRING" id="634113.AUT07_00612"/>
<dbReference type="InterPro" id="IPR000244">
    <property type="entry name" value="Ribosomal_bL9"/>
</dbReference>
<organism evidence="10 11">
    <name type="scientific">Candidatus Arsenophonus lipoptenae</name>
    <dbReference type="NCBI Taxonomy" id="634113"/>
    <lineage>
        <taxon>Bacteria</taxon>
        <taxon>Pseudomonadati</taxon>
        <taxon>Pseudomonadota</taxon>
        <taxon>Gammaproteobacteria</taxon>
        <taxon>Enterobacterales</taxon>
        <taxon>Morganellaceae</taxon>
        <taxon>Arsenophonus</taxon>
    </lineage>
</organism>
<gene>
    <name evidence="7 10" type="primary">rplI</name>
    <name evidence="10" type="ORF">AUT07_00612</name>
</gene>
<evidence type="ECO:0000256" key="6">
    <source>
        <dbReference type="ARBA" id="ARBA00035292"/>
    </source>
</evidence>
<dbReference type="AlphaFoldDB" id="A0A0X9VZR8"/>
<evidence type="ECO:0000313" key="11">
    <source>
        <dbReference type="Proteomes" id="UP000069926"/>
    </source>
</evidence>
<evidence type="ECO:0000256" key="5">
    <source>
        <dbReference type="ARBA" id="ARBA00023274"/>
    </source>
</evidence>
<evidence type="ECO:0000313" key="10">
    <source>
        <dbReference type="EMBL" id="AMA65165.1"/>
    </source>
</evidence>
<dbReference type="InterPro" id="IPR020594">
    <property type="entry name" value="Ribosomal_bL9_bac/chp"/>
</dbReference>
<dbReference type="Pfam" id="PF03948">
    <property type="entry name" value="Ribosomal_L9_C"/>
    <property type="match status" value="1"/>
</dbReference>
<dbReference type="GO" id="GO:0019843">
    <property type="term" value="F:rRNA binding"/>
    <property type="evidence" value="ECO:0007669"/>
    <property type="project" value="UniProtKB-UniRule"/>
</dbReference>
<dbReference type="GO" id="GO:0006412">
    <property type="term" value="P:translation"/>
    <property type="evidence" value="ECO:0007669"/>
    <property type="project" value="UniProtKB-UniRule"/>
</dbReference>
<evidence type="ECO:0000256" key="1">
    <source>
        <dbReference type="ARBA" id="ARBA00010605"/>
    </source>
</evidence>
<sequence length="149" mass="16668">MQIILLDKVENLGDLGDYVNANAGYVRNYLIPRGKAMLATKKNIDFFEARRVELENKLANILDIAKDKANKINLLTVLTISSKAGEGGKLFGSIGARDIVQSLVKHGININKNEVRLPNGLLRNTGEYEIHFQLHREVFVKLQVNIIAE</sequence>
<dbReference type="SUPFAM" id="SSF55658">
    <property type="entry name" value="L9 N-domain-like"/>
    <property type="match status" value="1"/>
</dbReference>
<evidence type="ECO:0000259" key="9">
    <source>
        <dbReference type="PROSITE" id="PS00651"/>
    </source>
</evidence>
<dbReference type="PROSITE" id="PS00651">
    <property type="entry name" value="RIBOSOMAL_L9"/>
    <property type="match status" value="1"/>
</dbReference>
<evidence type="ECO:0000256" key="8">
    <source>
        <dbReference type="SAM" id="Coils"/>
    </source>
</evidence>
<dbReference type="Pfam" id="PF01281">
    <property type="entry name" value="Ribosomal_L9_N"/>
    <property type="match status" value="1"/>
</dbReference>
<dbReference type="GO" id="GO:1990904">
    <property type="term" value="C:ribonucleoprotein complex"/>
    <property type="evidence" value="ECO:0007669"/>
    <property type="project" value="UniProtKB-KW"/>
</dbReference>
<dbReference type="KEGG" id="asy:AUT07_00612"/>
<dbReference type="HAMAP" id="MF_00503">
    <property type="entry name" value="Ribosomal_bL9"/>
    <property type="match status" value="1"/>
</dbReference>
<protein>
    <recommendedName>
        <fullName evidence="6 7">Large ribosomal subunit protein bL9</fullName>
    </recommendedName>
</protein>
<feature type="coiled-coil region" evidence="8">
    <location>
        <begin position="37"/>
        <end position="64"/>
    </location>
</feature>
<comment type="function">
    <text evidence="7">Binds to the 23S rRNA.</text>
</comment>
<dbReference type="InterPro" id="IPR009027">
    <property type="entry name" value="Ribosomal_bL9/RNase_H1_N"/>
</dbReference>
<comment type="similarity">
    <text evidence="1 7">Belongs to the bacterial ribosomal protein bL9 family.</text>
</comment>
<dbReference type="PATRIC" id="fig|634113.3.peg.578"/>
<accession>A0A0X9VZR8</accession>
<proteinExistence type="inferred from homology"/>
<dbReference type="SUPFAM" id="SSF55653">
    <property type="entry name" value="Ribosomal protein L9 C-domain"/>
    <property type="match status" value="1"/>
</dbReference>
<evidence type="ECO:0000256" key="4">
    <source>
        <dbReference type="ARBA" id="ARBA00022980"/>
    </source>
</evidence>
<evidence type="ECO:0000256" key="3">
    <source>
        <dbReference type="ARBA" id="ARBA00022884"/>
    </source>
</evidence>
<reference evidence="10 11" key="1">
    <citation type="submission" date="2016-01" db="EMBL/GenBank/DDBJ databases">
        <title>Genome sequence of Ca. Arsenophonus lipopteni, the exclusive symbiont of a blood sucking fly Lipoptena cervi (Diptera: Hippoboscidae).</title>
        <authorList>
            <person name="Novakova E."/>
            <person name="Hypsa V."/>
            <person name="Nguyen P."/>
            <person name="Husnik F."/>
            <person name="Darby A.C."/>
        </authorList>
    </citation>
    <scope>NUCLEOTIDE SEQUENCE [LARGE SCALE GENOMIC DNA]</scope>
    <source>
        <strain evidence="10 11">CB</strain>
    </source>
</reference>
<dbReference type="GO" id="GO:0005840">
    <property type="term" value="C:ribosome"/>
    <property type="evidence" value="ECO:0007669"/>
    <property type="project" value="UniProtKB-KW"/>
</dbReference>
<dbReference type="NCBIfam" id="TIGR00158">
    <property type="entry name" value="L9"/>
    <property type="match status" value="1"/>
</dbReference>
<dbReference type="OrthoDB" id="9788336at2"/>
<keyword evidence="4 7" id="KW-0689">Ribosomal protein</keyword>
<dbReference type="InterPro" id="IPR020069">
    <property type="entry name" value="Ribosomal_bL9_C"/>
</dbReference>
<dbReference type="InterPro" id="IPR036935">
    <property type="entry name" value="Ribosomal_bL9_N_sf"/>
</dbReference>
<keyword evidence="3 7" id="KW-0694">RNA-binding</keyword>
<keyword evidence="2 7" id="KW-0699">rRNA-binding</keyword>
<evidence type="ECO:0000256" key="2">
    <source>
        <dbReference type="ARBA" id="ARBA00022730"/>
    </source>
</evidence>
<dbReference type="Proteomes" id="UP000069926">
    <property type="component" value="Chromosome"/>
</dbReference>
<dbReference type="PANTHER" id="PTHR21368">
    <property type="entry name" value="50S RIBOSOMAL PROTEIN L9"/>
    <property type="match status" value="1"/>
</dbReference>
<dbReference type="Gene3D" id="3.40.5.10">
    <property type="entry name" value="Ribosomal protein L9, N-terminal domain"/>
    <property type="match status" value="1"/>
</dbReference>
<dbReference type="EMBL" id="CP013920">
    <property type="protein sequence ID" value="AMA65165.1"/>
    <property type="molecule type" value="Genomic_DNA"/>
</dbReference>
<dbReference type="GO" id="GO:0003735">
    <property type="term" value="F:structural constituent of ribosome"/>
    <property type="evidence" value="ECO:0007669"/>
    <property type="project" value="InterPro"/>
</dbReference>
<dbReference type="Gene3D" id="3.10.430.100">
    <property type="entry name" value="Ribosomal protein L9, C-terminal domain"/>
    <property type="match status" value="1"/>
</dbReference>
<keyword evidence="5 7" id="KW-0687">Ribonucleoprotein</keyword>
<feature type="domain" description="Ribosomal protein L9" evidence="9">
    <location>
        <begin position="13"/>
        <end position="40"/>
    </location>
</feature>